<proteinExistence type="predicted"/>
<gene>
    <name evidence="3" type="ORF">C7M84_013882</name>
</gene>
<dbReference type="OrthoDB" id="6020543at2759"/>
<dbReference type="Gene3D" id="2.170.140.10">
    <property type="entry name" value="Chitin binding domain"/>
    <property type="match status" value="1"/>
</dbReference>
<organism evidence="3 4">
    <name type="scientific">Penaeus vannamei</name>
    <name type="common">Whiteleg shrimp</name>
    <name type="synonym">Litopenaeus vannamei</name>
    <dbReference type="NCBI Taxonomy" id="6689"/>
    <lineage>
        <taxon>Eukaryota</taxon>
        <taxon>Metazoa</taxon>
        <taxon>Ecdysozoa</taxon>
        <taxon>Arthropoda</taxon>
        <taxon>Crustacea</taxon>
        <taxon>Multicrustacea</taxon>
        <taxon>Malacostraca</taxon>
        <taxon>Eumalacostraca</taxon>
        <taxon>Eucarida</taxon>
        <taxon>Decapoda</taxon>
        <taxon>Dendrobranchiata</taxon>
        <taxon>Penaeoidea</taxon>
        <taxon>Penaeidae</taxon>
        <taxon>Penaeus</taxon>
    </lineage>
</organism>
<dbReference type="Pfam" id="PF01607">
    <property type="entry name" value="CBM_14"/>
    <property type="match status" value="1"/>
</dbReference>
<feature type="domain" description="Chitin-binding type-2" evidence="2">
    <location>
        <begin position="1"/>
        <end position="47"/>
    </location>
</feature>
<dbReference type="EMBL" id="QCYY01002728">
    <property type="protein sequence ID" value="ROT68007.1"/>
    <property type="molecule type" value="Genomic_DNA"/>
</dbReference>
<dbReference type="InterPro" id="IPR002557">
    <property type="entry name" value="Chitin-bd_dom"/>
</dbReference>
<dbReference type="GO" id="GO:0008061">
    <property type="term" value="F:chitin binding"/>
    <property type="evidence" value="ECO:0007669"/>
    <property type="project" value="InterPro"/>
</dbReference>
<comment type="caution">
    <text evidence="3">The sequence shown here is derived from an EMBL/GenBank/DDBJ whole genome shotgun (WGS) entry which is preliminary data.</text>
</comment>
<dbReference type="InterPro" id="IPR036508">
    <property type="entry name" value="Chitin-bd_dom_sf"/>
</dbReference>
<dbReference type="GO" id="GO:0005576">
    <property type="term" value="C:extracellular region"/>
    <property type="evidence" value="ECO:0007669"/>
    <property type="project" value="InterPro"/>
</dbReference>
<feature type="region of interest" description="Disordered" evidence="1">
    <location>
        <begin position="68"/>
        <end position="91"/>
    </location>
</feature>
<evidence type="ECO:0000256" key="1">
    <source>
        <dbReference type="SAM" id="MobiDB-lite"/>
    </source>
</evidence>
<dbReference type="Proteomes" id="UP000283509">
    <property type="component" value="Unassembled WGS sequence"/>
</dbReference>
<dbReference type="PROSITE" id="PS50940">
    <property type="entry name" value="CHIT_BIND_II"/>
    <property type="match status" value="1"/>
</dbReference>
<dbReference type="SUPFAM" id="SSF57625">
    <property type="entry name" value="Invertebrate chitin-binding proteins"/>
    <property type="match status" value="1"/>
</dbReference>
<reference evidence="3 4" key="2">
    <citation type="submission" date="2019-01" db="EMBL/GenBank/DDBJ databases">
        <title>The decoding of complex shrimp genome reveals the adaptation for benthos swimmer, frequently molting mechanism and breeding impact on genome.</title>
        <authorList>
            <person name="Sun Y."/>
            <person name="Gao Y."/>
            <person name="Yu Y."/>
        </authorList>
    </citation>
    <scope>NUCLEOTIDE SEQUENCE [LARGE SCALE GENOMIC DNA]</scope>
    <source>
        <tissue evidence="3">Muscle</tissue>
    </source>
</reference>
<dbReference type="AlphaFoldDB" id="A0A3R7QHX0"/>
<evidence type="ECO:0000313" key="4">
    <source>
        <dbReference type="Proteomes" id="UP000283509"/>
    </source>
</evidence>
<keyword evidence="4" id="KW-1185">Reference proteome</keyword>
<evidence type="ECO:0000259" key="2">
    <source>
        <dbReference type="PROSITE" id="PS50940"/>
    </source>
</evidence>
<name>A0A3R7QHX0_PENVA</name>
<sequence length="101" mass="11212">MLLNNSVYYWCYEGVPHLEVCPPGTVWNQGPHICDWPQNVDTSNCNMPARAPKPRAGPLNLVREKTRHLKGAPVKAKSRSGPMATGVRVPPLLQKAMKEIP</sequence>
<protein>
    <submittedName>
        <fullName evidence="3">Chitinase 1</fullName>
    </submittedName>
</protein>
<reference evidence="3 4" key="1">
    <citation type="submission" date="2018-04" db="EMBL/GenBank/DDBJ databases">
        <authorList>
            <person name="Zhang X."/>
            <person name="Yuan J."/>
            <person name="Li F."/>
            <person name="Xiang J."/>
        </authorList>
    </citation>
    <scope>NUCLEOTIDE SEQUENCE [LARGE SCALE GENOMIC DNA]</scope>
    <source>
        <tissue evidence="3">Muscle</tissue>
    </source>
</reference>
<accession>A0A3R7QHX0</accession>
<evidence type="ECO:0000313" key="3">
    <source>
        <dbReference type="EMBL" id="ROT68007.1"/>
    </source>
</evidence>